<reference evidence="5" key="1">
    <citation type="submission" date="2016-11" db="EMBL/GenBank/DDBJ databases">
        <authorList>
            <person name="Varghese N."/>
            <person name="Submissions S."/>
        </authorList>
    </citation>
    <scope>NUCLEOTIDE SEQUENCE [LARGE SCALE GENOMIC DNA]</scope>
    <source>
        <strain evidence="5">YR203</strain>
    </source>
</reference>
<protein>
    <submittedName>
        <fullName evidence="4">CubicO group peptidase, beta-lactamase class C family</fullName>
    </submittedName>
</protein>
<dbReference type="Pfam" id="PF11954">
    <property type="entry name" value="DUF3471"/>
    <property type="match status" value="1"/>
</dbReference>
<dbReference type="Proteomes" id="UP000184108">
    <property type="component" value="Unassembled WGS sequence"/>
</dbReference>
<evidence type="ECO:0000256" key="1">
    <source>
        <dbReference type="SAM" id="SignalP"/>
    </source>
</evidence>
<evidence type="ECO:0000259" key="3">
    <source>
        <dbReference type="Pfam" id="PF11954"/>
    </source>
</evidence>
<proteinExistence type="predicted"/>
<dbReference type="PANTHER" id="PTHR46825:SF15">
    <property type="entry name" value="BETA-LACTAMASE-RELATED DOMAIN-CONTAINING PROTEIN"/>
    <property type="match status" value="1"/>
</dbReference>
<dbReference type="RefSeq" id="WP_073175687.1">
    <property type="nucleotide sequence ID" value="NZ_FQVE01000009.1"/>
</dbReference>
<organism evidence="4 5">
    <name type="scientific">Chryseobacterium vrystaatense</name>
    <dbReference type="NCBI Taxonomy" id="307480"/>
    <lineage>
        <taxon>Bacteria</taxon>
        <taxon>Pseudomonadati</taxon>
        <taxon>Bacteroidota</taxon>
        <taxon>Flavobacteriia</taxon>
        <taxon>Flavobacteriales</taxon>
        <taxon>Weeksellaceae</taxon>
        <taxon>Chryseobacterium group</taxon>
        <taxon>Chryseobacterium</taxon>
    </lineage>
</organism>
<dbReference type="EMBL" id="FQVE01000009">
    <property type="protein sequence ID" value="SHG90098.1"/>
    <property type="molecule type" value="Genomic_DNA"/>
</dbReference>
<dbReference type="InterPro" id="IPR012338">
    <property type="entry name" value="Beta-lactam/transpept-like"/>
</dbReference>
<evidence type="ECO:0000259" key="2">
    <source>
        <dbReference type="Pfam" id="PF00144"/>
    </source>
</evidence>
<dbReference type="InterPro" id="IPR001466">
    <property type="entry name" value="Beta-lactam-related"/>
</dbReference>
<gene>
    <name evidence="4" type="ORF">SAMN02787073_5022</name>
</gene>
<dbReference type="SUPFAM" id="SSF56601">
    <property type="entry name" value="beta-lactamase/transpeptidase-like"/>
    <property type="match status" value="1"/>
</dbReference>
<dbReference type="PANTHER" id="PTHR46825">
    <property type="entry name" value="D-ALANYL-D-ALANINE-CARBOXYPEPTIDASE/ENDOPEPTIDASE AMPH"/>
    <property type="match status" value="1"/>
</dbReference>
<accession>A0A1M5NKR1</accession>
<dbReference type="Gene3D" id="3.40.710.10">
    <property type="entry name" value="DD-peptidase/beta-lactamase superfamily"/>
    <property type="match status" value="1"/>
</dbReference>
<feature type="signal peptide" evidence="1">
    <location>
        <begin position="1"/>
        <end position="21"/>
    </location>
</feature>
<dbReference type="AlphaFoldDB" id="A0A1M5NKR1"/>
<dbReference type="Gene3D" id="2.40.128.600">
    <property type="match status" value="1"/>
</dbReference>
<dbReference type="Pfam" id="PF00144">
    <property type="entry name" value="Beta-lactamase"/>
    <property type="match status" value="1"/>
</dbReference>
<evidence type="ECO:0000313" key="4">
    <source>
        <dbReference type="EMBL" id="SHG90098.1"/>
    </source>
</evidence>
<keyword evidence="1" id="KW-0732">Signal</keyword>
<feature type="domain" description="Peptidase S12 Pab87-related C-terminal" evidence="3">
    <location>
        <begin position="423"/>
        <end position="519"/>
    </location>
</feature>
<feature type="domain" description="Beta-lactamase-related" evidence="2">
    <location>
        <begin position="28"/>
        <end position="362"/>
    </location>
</feature>
<sequence length="521" mass="58966">MKTKVLSFTVIALLFHQTVSAQFSSRQIDSLVEKSMKEFNVVGASVAVIENGKIIHEKGYGIKSLDSKQPVNQLTNFQIASNSKAFTAASLSILVDEGKISWNDKVIKYIPEFKMYDDYVTQNFIIEDLLCHRSGLSLGAGDLMQFPDGGNFTINDVLTNFQHFKPASPFRTKWDYDNQLYFVAGELIKRVSGIAWEEFVRTKIFVPLQMTNSYSSTSYIKDRTNLALPHLTTAKEKKTLSLYDFGPNMNGAAGGIVSNVSDMSKWMQLQLNGGKYGPKLENTLFTSDRQREMWSIHTVMEADYSPTYKTRFNGYGLGWGLEDKNGYFTVEHTGGLDGMLSIVRMIPEKKFGIVVLTNTQQGGIYLAYSIANILSDAQLNVPPQKWITNLSKAYQNSQGKNDLETAKIWKTVDSNKNIKIKNEDYTGIYEDKWFGKAEISVKDGQLWFRSLRSPKLNGPMKYYQANTFVIPWPEMKGMDTDAFTMFTLDENGKGQSIKMKGISPAIDFSYDFQDLNFQRVK</sequence>
<feature type="chain" id="PRO_5012748076" evidence="1">
    <location>
        <begin position="22"/>
        <end position="521"/>
    </location>
</feature>
<dbReference type="InterPro" id="IPR050491">
    <property type="entry name" value="AmpC-like"/>
</dbReference>
<name>A0A1M5NKR1_9FLAO</name>
<dbReference type="InterPro" id="IPR021860">
    <property type="entry name" value="Peptidase_S12_Pab87-rel_C"/>
</dbReference>
<evidence type="ECO:0000313" key="5">
    <source>
        <dbReference type="Proteomes" id="UP000184108"/>
    </source>
</evidence>